<keyword evidence="1" id="KW-0813">Transport</keyword>
<sequence>MTQQHDEGTVERHLGRAIAVHDVTHEYISDAGPVVALEGINVEIPGGEFTVLLGPSGCGKSTLLELIAGLRIPTSGILTIEDARIVGPSRHRGLVFQQSSSLLPWLSVEDNVALGLRINGMPKDERKKRIAEELERVHLSDFAQHRVTELSGGMQQRCQIARALAVDPEVLLLDEPFGALDALTRESLQAEIRRIWQETGRTFVFVTHSVEEAVLLGSRVLVMSPRPGRIIHDQELSFAHARDPITEVRANPTFVNQCHELRAMIGAH</sequence>
<accession>A0A6J6J835</accession>
<dbReference type="Gene3D" id="3.40.50.300">
    <property type="entry name" value="P-loop containing nucleotide triphosphate hydrolases"/>
    <property type="match status" value="1"/>
</dbReference>
<feature type="domain" description="ABC transporter" evidence="4">
    <location>
        <begin position="18"/>
        <end position="250"/>
    </location>
</feature>
<keyword evidence="3" id="KW-0067">ATP-binding</keyword>
<evidence type="ECO:0000256" key="2">
    <source>
        <dbReference type="ARBA" id="ARBA00022741"/>
    </source>
</evidence>
<evidence type="ECO:0000313" key="5">
    <source>
        <dbReference type="EMBL" id="CAB4632908.1"/>
    </source>
</evidence>
<dbReference type="EMBL" id="CAEZVQ010000039">
    <property type="protein sequence ID" value="CAB4632908.1"/>
    <property type="molecule type" value="Genomic_DNA"/>
</dbReference>
<dbReference type="PANTHER" id="PTHR42788">
    <property type="entry name" value="TAURINE IMPORT ATP-BINDING PROTEIN-RELATED"/>
    <property type="match status" value="1"/>
</dbReference>
<dbReference type="GO" id="GO:0016887">
    <property type="term" value="F:ATP hydrolysis activity"/>
    <property type="evidence" value="ECO:0007669"/>
    <property type="project" value="InterPro"/>
</dbReference>
<dbReference type="GO" id="GO:0005524">
    <property type="term" value="F:ATP binding"/>
    <property type="evidence" value="ECO:0007669"/>
    <property type="project" value="UniProtKB-KW"/>
</dbReference>
<dbReference type="InterPro" id="IPR003593">
    <property type="entry name" value="AAA+_ATPase"/>
</dbReference>
<organism evidence="5">
    <name type="scientific">freshwater metagenome</name>
    <dbReference type="NCBI Taxonomy" id="449393"/>
    <lineage>
        <taxon>unclassified sequences</taxon>
        <taxon>metagenomes</taxon>
        <taxon>ecological metagenomes</taxon>
    </lineage>
</organism>
<reference evidence="5" key="1">
    <citation type="submission" date="2020-05" db="EMBL/GenBank/DDBJ databases">
        <authorList>
            <person name="Chiriac C."/>
            <person name="Salcher M."/>
            <person name="Ghai R."/>
            <person name="Kavagutti S V."/>
        </authorList>
    </citation>
    <scope>NUCLEOTIDE SEQUENCE</scope>
</reference>
<keyword evidence="2" id="KW-0547">Nucleotide-binding</keyword>
<dbReference type="SUPFAM" id="SSF52540">
    <property type="entry name" value="P-loop containing nucleoside triphosphate hydrolases"/>
    <property type="match status" value="1"/>
</dbReference>
<dbReference type="PROSITE" id="PS50893">
    <property type="entry name" value="ABC_TRANSPORTER_2"/>
    <property type="match status" value="1"/>
</dbReference>
<dbReference type="InterPro" id="IPR050166">
    <property type="entry name" value="ABC_transporter_ATP-bind"/>
</dbReference>
<dbReference type="Pfam" id="PF00005">
    <property type="entry name" value="ABC_tran"/>
    <property type="match status" value="1"/>
</dbReference>
<dbReference type="InterPro" id="IPR003439">
    <property type="entry name" value="ABC_transporter-like_ATP-bd"/>
</dbReference>
<dbReference type="InterPro" id="IPR027417">
    <property type="entry name" value="P-loop_NTPase"/>
</dbReference>
<proteinExistence type="predicted"/>
<protein>
    <submittedName>
        <fullName evidence="5">Unannotated protein</fullName>
    </submittedName>
</protein>
<dbReference type="PANTHER" id="PTHR42788:SF13">
    <property type="entry name" value="ALIPHATIC SULFONATES IMPORT ATP-BINDING PROTEIN SSUB"/>
    <property type="match status" value="1"/>
</dbReference>
<dbReference type="AlphaFoldDB" id="A0A6J6J835"/>
<evidence type="ECO:0000256" key="1">
    <source>
        <dbReference type="ARBA" id="ARBA00022448"/>
    </source>
</evidence>
<dbReference type="SMART" id="SM00382">
    <property type="entry name" value="AAA"/>
    <property type="match status" value="1"/>
</dbReference>
<name>A0A6J6J835_9ZZZZ</name>
<dbReference type="CDD" id="cd03293">
    <property type="entry name" value="ABC_NrtD_SsuB_transporters"/>
    <property type="match status" value="1"/>
</dbReference>
<evidence type="ECO:0000256" key="3">
    <source>
        <dbReference type="ARBA" id="ARBA00022840"/>
    </source>
</evidence>
<evidence type="ECO:0000259" key="4">
    <source>
        <dbReference type="PROSITE" id="PS50893"/>
    </source>
</evidence>
<gene>
    <name evidence="5" type="ORF">UFOPK2086_00455</name>
</gene>